<proteinExistence type="predicted"/>
<dbReference type="Proteomes" id="UP000439903">
    <property type="component" value="Unassembled WGS sequence"/>
</dbReference>
<feature type="chain" id="PRO_5034600647" evidence="1">
    <location>
        <begin position="24"/>
        <end position="108"/>
    </location>
</feature>
<protein>
    <submittedName>
        <fullName evidence="2">Uncharacterized protein</fullName>
    </submittedName>
</protein>
<dbReference type="AlphaFoldDB" id="A0A8H4ABN4"/>
<name>A0A8H4ABN4_GIGMA</name>
<dbReference type="EMBL" id="WTPW01000833">
    <property type="protein sequence ID" value="KAF0476172.1"/>
    <property type="molecule type" value="Genomic_DNA"/>
</dbReference>
<evidence type="ECO:0000256" key="1">
    <source>
        <dbReference type="SAM" id="SignalP"/>
    </source>
</evidence>
<keyword evidence="1" id="KW-0732">Signal</keyword>
<gene>
    <name evidence="2" type="ORF">F8M41_024464</name>
</gene>
<evidence type="ECO:0000313" key="3">
    <source>
        <dbReference type="Proteomes" id="UP000439903"/>
    </source>
</evidence>
<keyword evidence="3" id="KW-1185">Reference proteome</keyword>
<accession>A0A8H4ABN4</accession>
<feature type="signal peptide" evidence="1">
    <location>
        <begin position="1"/>
        <end position="23"/>
    </location>
</feature>
<organism evidence="2 3">
    <name type="scientific">Gigaspora margarita</name>
    <dbReference type="NCBI Taxonomy" id="4874"/>
    <lineage>
        <taxon>Eukaryota</taxon>
        <taxon>Fungi</taxon>
        <taxon>Fungi incertae sedis</taxon>
        <taxon>Mucoromycota</taxon>
        <taxon>Glomeromycotina</taxon>
        <taxon>Glomeromycetes</taxon>
        <taxon>Diversisporales</taxon>
        <taxon>Gigasporaceae</taxon>
        <taxon>Gigaspora</taxon>
    </lineage>
</organism>
<reference evidence="2 3" key="1">
    <citation type="journal article" date="2019" name="Environ. Microbiol.">
        <title>At the nexus of three kingdoms: the genome of the mycorrhizal fungus Gigaspora margarita provides insights into plant, endobacterial and fungal interactions.</title>
        <authorList>
            <person name="Venice F."/>
            <person name="Ghignone S."/>
            <person name="Salvioli di Fossalunga A."/>
            <person name="Amselem J."/>
            <person name="Novero M."/>
            <person name="Xianan X."/>
            <person name="Sedzielewska Toro K."/>
            <person name="Morin E."/>
            <person name="Lipzen A."/>
            <person name="Grigoriev I.V."/>
            <person name="Henrissat B."/>
            <person name="Martin F.M."/>
            <person name="Bonfante P."/>
        </authorList>
    </citation>
    <scope>NUCLEOTIDE SEQUENCE [LARGE SCALE GENOMIC DNA]</scope>
    <source>
        <strain evidence="2 3">BEG34</strain>
    </source>
</reference>
<dbReference type="OrthoDB" id="4868966at2759"/>
<evidence type="ECO:0000313" key="2">
    <source>
        <dbReference type="EMBL" id="KAF0476172.1"/>
    </source>
</evidence>
<sequence length="108" mass="11568">MKSIYTILLTFVIVFFLFGVSESTVFPRNGSFPAAKTFQGLEGGLKERALSCPSYAPKYCESYNFCCPSNDGSCCPGGCCPYVNSICCSDNVSCCPVGTYCCGNGCCY</sequence>
<comment type="caution">
    <text evidence="2">The sequence shown here is derived from an EMBL/GenBank/DDBJ whole genome shotgun (WGS) entry which is preliminary data.</text>
</comment>